<evidence type="ECO:0000256" key="1">
    <source>
        <dbReference type="SAM" id="MobiDB-lite"/>
    </source>
</evidence>
<proteinExistence type="predicted"/>
<organism evidence="3 4">
    <name type="scientific">Striga asiatica</name>
    <name type="common">Asiatic witchweed</name>
    <name type="synonym">Buchnera asiatica</name>
    <dbReference type="NCBI Taxonomy" id="4170"/>
    <lineage>
        <taxon>Eukaryota</taxon>
        <taxon>Viridiplantae</taxon>
        <taxon>Streptophyta</taxon>
        <taxon>Embryophyta</taxon>
        <taxon>Tracheophyta</taxon>
        <taxon>Spermatophyta</taxon>
        <taxon>Magnoliopsida</taxon>
        <taxon>eudicotyledons</taxon>
        <taxon>Gunneridae</taxon>
        <taxon>Pentapetalae</taxon>
        <taxon>asterids</taxon>
        <taxon>lamiids</taxon>
        <taxon>Lamiales</taxon>
        <taxon>Orobanchaceae</taxon>
        <taxon>Buchnereae</taxon>
        <taxon>Striga</taxon>
    </lineage>
</organism>
<feature type="compositionally biased region" description="Acidic residues" evidence="1">
    <location>
        <begin position="148"/>
        <end position="161"/>
    </location>
</feature>
<comment type="caution">
    <text evidence="3">The sequence shown here is derived from an EMBL/GenBank/DDBJ whole genome shotgun (WGS) entry which is preliminary data.</text>
</comment>
<dbReference type="Proteomes" id="UP000325081">
    <property type="component" value="Unassembled WGS sequence"/>
</dbReference>
<keyword evidence="2" id="KW-1133">Transmembrane helix</keyword>
<feature type="region of interest" description="Disordered" evidence="1">
    <location>
        <begin position="355"/>
        <end position="391"/>
    </location>
</feature>
<keyword evidence="4" id="KW-1185">Reference proteome</keyword>
<dbReference type="PANTHER" id="PTHR33673:SF38">
    <property type="entry name" value="CHROMODOMAIN-HELICASE-DNA-BINDING PROTEIN 7-LIKE"/>
    <property type="match status" value="1"/>
</dbReference>
<reference evidence="3" key="1">
    <citation type="journal article" date="2019" name="Curr. Biol.">
        <title>Genome Sequence of Striga asiatica Provides Insight into the Evolution of Plant Parasitism.</title>
        <authorList>
            <person name="Yoshida S."/>
            <person name="Kim S."/>
            <person name="Wafula E.K."/>
            <person name="Tanskanen J."/>
            <person name="Kim Y."/>
            <person name="Honaas L."/>
            <person name="Yang Z."/>
            <person name="Spallek T."/>
            <person name="Conn C.E."/>
            <person name="Ichihashi Y."/>
            <person name="Cheong K."/>
            <person name="Cui S."/>
            <person name="Der J.P."/>
            <person name="Gundlach H."/>
            <person name="Jiao Y."/>
            <person name="Hori C."/>
            <person name="Ishida J.K."/>
            <person name="Kasahara H."/>
            <person name="Kiba T."/>
            <person name="Kim M."/>
            <person name="Koo N."/>
            <person name="Laohavisit A."/>
            <person name="Lee Y."/>
            <person name="Lumba S."/>
            <person name="Mccourt P."/>
            <person name="Mortimer J.C."/>
            <person name="Mutuku J.M."/>
            <person name="Nomura T."/>
            <person name="Sasaki-sekimoto Y."/>
            <person name="Seto Y."/>
            <person name="Wang Y."/>
            <person name="Wakatake T."/>
            <person name="Sakakibara H."/>
            <person name="Demura T."/>
            <person name="Yamaguchi S."/>
            <person name="Yoneyama K."/>
            <person name="Manabe R."/>
            <person name="Nelson D.C."/>
            <person name="Schulman A.H."/>
            <person name="Timko M.P."/>
            <person name="Depamphilis C.W."/>
            <person name="Choi D."/>
            <person name="Shirasu K."/>
        </authorList>
    </citation>
    <scope>NUCLEOTIDE SEQUENCE [LARGE SCALE GENOMIC DNA]</scope>
    <source>
        <strain evidence="3">UVA1</strain>
    </source>
</reference>
<gene>
    <name evidence="3" type="ORF">STAS_16824</name>
</gene>
<feature type="region of interest" description="Disordered" evidence="1">
    <location>
        <begin position="109"/>
        <end position="223"/>
    </location>
</feature>
<evidence type="ECO:0000313" key="4">
    <source>
        <dbReference type="Proteomes" id="UP000325081"/>
    </source>
</evidence>
<keyword evidence="2" id="KW-0472">Membrane</keyword>
<evidence type="ECO:0000313" key="3">
    <source>
        <dbReference type="EMBL" id="GER40155.1"/>
    </source>
</evidence>
<sequence>MHTNPENGKRLEKRSLSFGMVKENAKQLRLKGALLNSLVFVALITLANVLLVLLFYLRMLDILNLEYAGIASRTRIDMEPSTNITETTTKTTPISDHETTKLANLKAHAHSNPPPLIVPKITLHPNINNPRQKHLTRSSSTNSSPDSPLDDDPFNDSDDDNSSTNSFSPRAHKPNNTLPPPNTSIDLNNNNSNNKNSSATTTTDRGAGPAHRIPSSVFARTTSSGAGADWSVASNESLFSIHGASFRNSHVIGQSGELAGGPTERELILSDHIFSYPVRQPRCTEAMRSRELGRAEATMKEVIQESESHQHYVATLAETSKTTRTSTKSFAFSIKAGDSPKDASSVPEAHVRCQSQMVLPKADDRSAPQPSTNSDPKANPAPPPSLARTRWPSCFSCCSIW</sequence>
<accession>A0A5A7Q4M4</accession>
<feature type="transmembrane region" description="Helical" evidence="2">
    <location>
        <begin position="33"/>
        <end position="57"/>
    </location>
</feature>
<feature type="compositionally biased region" description="Low complexity" evidence="1">
    <location>
        <begin position="183"/>
        <end position="203"/>
    </location>
</feature>
<feature type="compositionally biased region" description="Low complexity" evidence="1">
    <location>
        <begin position="138"/>
        <end position="147"/>
    </location>
</feature>
<dbReference type="EMBL" id="BKCP01005849">
    <property type="protein sequence ID" value="GER40155.1"/>
    <property type="molecule type" value="Genomic_DNA"/>
</dbReference>
<protein>
    <submittedName>
        <fullName evidence="3">Presenilin-2</fullName>
    </submittedName>
</protein>
<dbReference type="AlphaFoldDB" id="A0A5A7Q4M4"/>
<evidence type="ECO:0000256" key="2">
    <source>
        <dbReference type="SAM" id="Phobius"/>
    </source>
</evidence>
<dbReference type="OrthoDB" id="1707722at2759"/>
<keyword evidence="2" id="KW-0812">Transmembrane</keyword>
<dbReference type="PANTHER" id="PTHR33673">
    <property type="entry name" value="SUPPRESSOR SRP40-LIKE PROTEIN"/>
    <property type="match status" value="1"/>
</dbReference>
<name>A0A5A7Q4M4_STRAF</name>